<reference evidence="2 3" key="1">
    <citation type="submission" date="2020-08" db="EMBL/GenBank/DDBJ databases">
        <title>Functional genomics of gut bacteria from endangered species of beetles.</title>
        <authorList>
            <person name="Carlos-Shanley C."/>
        </authorList>
    </citation>
    <scope>NUCLEOTIDE SEQUENCE [LARGE SCALE GENOMIC DNA]</scope>
    <source>
        <strain evidence="2 3">S00245</strain>
    </source>
</reference>
<dbReference type="InterPro" id="IPR036188">
    <property type="entry name" value="FAD/NAD-bd_sf"/>
</dbReference>
<dbReference type="SUPFAM" id="SSF53098">
    <property type="entry name" value="Ribonuclease H-like"/>
    <property type="match status" value="1"/>
</dbReference>
<dbReference type="Gene3D" id="3.30.420.10">
    <property type="entry name" value="Ribonuclease H-like superfamily/Ribonuclease H"/>
    <property type="match status" value="1"/>
</dbReference>
<dbReference type="GO" id="GO:0015074">
    <property type="term" value="P:DNA integration"/>
    <property type="evidence" value="ECO:0007669"/>
    <property type="project" value="InterPro"/>
</dbReference>
<sequence length="251" mass="27094">MKVHGLLLQRHSGSREERRHDGRVAVDRRNTRWCSDALEIACDNGEKVRVAFALDCCDRKAMGHVATTGGITAEDIRDLMVATVENGFGTLNRLASPIEWLSDNGSPYVAKDTRRFAHDIGLVPRTTPVSSPQLNGLAEAFVRTGANCIGFSRDPQGLEVSVDCSSGEPTLTGSHVLLAVGRQLNTDDLGLEVAAIATDARGYIKSTTSCRPMFPASGHWATAMAAAPSRTRRITTLRSSLRTCSMARIAE</sequence>
<gene>
    <name evidence="2" type="ORF">HNO88_003695</name>
</gene>
<dbReference type="Pfam" id="PF00665">
    <property type="entry name" value="rve"/>
    <property type="match status" value="1"/>
</dbReference>
<evidence type="ECO:0000313" key="3">
    <source>
        <dbReference type="Proteomes" id="UP000555448"/>
    </source>
</evidence>
<evidence type="ECO:0000313" key="2">
    <source>
        <dbReference type="EMBL" id="MBB4860352.1"/>
    </source>
</evidence>
<dbReference type="Proteomes" id="UP000555448">
    <property type="component" value="Unassembled WGS sequence"/>
</dbReference>
<accession>A0A7W7KCK6</accession>
<dbReference type="SUPFAM" id="SSF51905">
    <property type="entry name" value="FAD/NAD(P)-binding domain"/>
    <property type="match status" value="1"/>
</dbReference>
<feature type="domain" description="Integrase catalytic" evidence="1">
    <location>
        <begin position="25"/>
        <end position="144"/>
    </location>
</feature>
<name>A0A7W7KCK6_9SPHN</name>
<dbReference type="InterPro" id="IPR012337">
    <property type="entry name" value="RNaseH-like_sf"/>
</dbReference>
<dbReference type="InterPro" id="IPR036397">
    <property type="entry name" value="RNaseH_sf"/>
</dbReference>
<dbReference type="PROSITE" id="PS50994">
    <property type="entry name" value="INTEGRASE"/>
    <property type="match status" value="1"/>
</dbReference>
<organism evidence="2 3">
    <name type="scientific">Novosphingobium chloroacetimidivorans</name>
    <dbReference type="NCBI Taxonomy" id="1428314"/>
    <lineage>
        <taxon>Bacteria</taxon>
        <taxon>Pseudomonadati</taxon>
        <taxon>Pseudomonadota</taxon>
        <taxon>Alphaproteobacteria</taxon>
        <taxon>Sphingomonadales</taxon>
        <taxon>Sphingomonadaceae</taxon>
        <taxon>Novosphingobium</taxon>
    </lineage>
</organism>
<protein>
    <submittedName>
        <fullName evidence="2">Transposase InsO family protein</fullName>
    </submittedName>
</protein>
<keyword evidence="3" id="KW-1185">Reference proteome</keyword>
<dbReference type="GO" id="GO:0003676">
    <property type="term" value="F:nucleic acid binding"/>
    <property type="evidence" value="ECO:0007669"/>
    <property type="project" value="InterPro"/>
</dbReference>
<evidence type="ECO:0000259" key="1">
    <source>
        <dbReference type="PROSITE" id="PS50994"/>
    </source>
</evidence>
<dbReference type="EMBL" id="JACHLR010000020">
    <property type="protein sequence ID" value="MBB4860352.1"/>
    <property type="molecule type" value="Genomic_DNA"/>
</dbReference>
<dbReference type="AlphaFoldDB" id="A0A7W7KCK6"/>
<proteinExistence type="predicted"/>
<dbReference type="Gene3D" id="3.50.50.60">
    <property type="entry name" value="FAD/NAD(P)-binding domain"/>
    <property type="match status" value="1"/>
</dbReference>
<comment type="caution">
    <text evidence="2">The sequence shown here is derived from an EMBL/GenBank/DDBJ whole genome shotgun (WGS) entry which is preliminary data.</text>
</comment>
<dbReference type="InterPro" id="IPR001584">
    <property type="entry name" value="Integrase_cat-core"/>
</dbReference>